<keyword evidence="1" id="KW-0812">Transmembrane</keyword>
<feature type="transmembrane region" description="Helical" evidence="1">
    <location>
        <begin position="7"/>
        <end position="26"/>
    </location>
</feature>
<dbReference type="AlphaFoldDB" id="A0A6M3K9E1"/>
<accession>A0A6M3K9E1</accession>
<evidence type="ECO:0000313" key="2">
    <source>
        <dbReference type="EMBL" id="QJA78432.1"/>
    </source>
</evidence>
<keyword evidence="1" id="KW-1133">Transmembrane helix</keyword>
<protein>
    <submittedName>
        <fullName evidence="2">Uncharacterized protein</fullName>
    </submittedName>
</protein>
<name>A0A6M3K9E1_9ZZZZ</name>
<organism evidence="2">
    <name type="scientific">viral metagenome</name>
    <dbReference type="NCBI Taxonomy" id="1070528"/>
    <lineage>
        <taxon>unclassified sequences</taxon>
        <taxon>metagenomes</taxon>
        <taxon>organismal metagenomes</taxon>
    </lineage>
</organism>
<keyword evidence="1" id="KW-0472">Membrane</keyword>
<dbReference type="EMBL" id="MT142336">
    <property type="protein sequence ID" value="QJA78432.1"/>
    <property type="molecule type" value="Genomic_DNA"/>
</dbReference>
<reference evidence="2" key="1">
    <citation type="submission" date="2020-03" db="EMBL/GenBank/DDBJ databases">
        <title>The deep terrestrial virosphere.</title>
        <authorList>
            <person name="Holmfeldt K."/>
            <person name="Nilsson E."/>
            <person name="Simone D."/>
            <person name="Lopez-Fernandez M."/>
            <person name="Wu X."/>
            <person name="de Brujin I."/>
            <person name="Lundin D."/>
            <person name="Andersson A."/>
            <person name="Bertilsson S."/>
            <person name="Dopson M."/>
        </authorList>
    </citation>
    <scope>NUCLEOTIDE SEQUENCE</scope>
    <source>
        <strain evidence="2">MM415A01072</strain>
    </source>
</reference>
<gene>
    <name evidence="2" type="ORF">MM415A01072_0019</name>
</gene>
<sequence>MDKILKTILIYLSLVVGGFVILFFIITNTEGADGDFLVAGVNRGTVIGEIRSVDLTSNETISGSCRYGWISGATYTARDMTSGVSATLLSASGGENLVFYNSDDTSDSGNTIFLLFPAGDLVICETNITAGTSKIEVSGTTFEQIITCIGKGVSTWGVICKTAPTVDWQ</sequence>
<proteinExistence type="predicted"/>
<evidence type="ECO:0000256" key="1">
    <source>
        <dbReference type="SAM" id="Phobius"/>
    </source>
</evidence>